<reference evidence="1 2" key="1">
    <citation type="submission" date="2015-07" db="EMBL/GenBank/DDBJ databases">
        <title>The genome of Melipona quadrifasciata.</title>
        <authorList>
            <person name="Pan H."/>
            <person name="Kapheim K."/>
        </authorList>
    </citation>
    <scope>NUCLEOTIDE SEQUENCE [LARGE SCALE GENOMIC DNA]</scope>
    <source>
        <strain evidence="1">0111107301</strain>
        <tissue evidence="1">Whole body</tissue>
    </source>
</reference>
<protein>
    <submittedName>
        <fullName evidence="1">Uncharacterized protein</fullName>
    </submittedName>
</protein>
<keyword evidence="2" id="KW-1185">Reference proteome</keyword>
<organism evidence="1 2">
    <name type="scientific">Melipona quadrifasciata</name>
    <dbReference type="NCBI Taxonomy" id="166423"/>
    <lineage>
        <taxon>Eukaryota</taxon>
        <taxon>Metazoa</taxon>
        <taxon>Ecdysozoa</taxon>
        <taxon>Arthropoda</taxon>
        <taxon>Hexapoda</taxon>
        <taxon>Insecta</taxon>
        <taxon>Pterygota</taxon>
        <taxon>Neoptera</taxon>
        <taxon>Endopterygota</taxon>
        <taxon>Hymenoptera</taxon>
        <taxon>Apocrita</taxon>
        <taxon>Aculeata</taxon>
        <taxon>Apoidea</taxon>
        <taxon>Anthophila</taxon>
        <taxon>Apidae</taxon>
        <taxon>Melipona</taxon>
    </lineage>
</organism>
<dbReference type="AlphaFoldDB" id="A0A0M9A4D5"/>
<gene>
    <name evidence="1" type="ORF">WN51_10381</name>
</gene>
<proteinExistence type="predicted"/>
<sequence length="333" mass="37342">MEHISYDSRTYRYFLRSILKREHGGRKHISSVRKKVLSRRIIQKFSVLRLQNAQILPLDSWKSASAPGSPDTATRTVQSWLILFKNSLLNFGRCAHDGSLVGNDSPYRSSQEVVEEGACKCAVFSRQIPKSIIEGALLYNVTCDGEGEEKCQQLCIALAESARDKAPQMMCEKLNRHVENLHVAVYAKVCNATSWKFTGLKAADPICCHEGKNIACEEPLPMIENSSKNKIVLKALNASSALYLFARILKIFGAIIPVRRLSFKLAPEYKATSYAIRRANTTLEPLKRLNPLHAFHASLMSLQLARYGCCPCVVLSTLRMLNYAHVIGNNYHV</sequence>
<dbReference type="Proteomes" id="UP000053105">
    <property type="component" value="Unassembled WGS sequence"/>
</dbReference>
<accession>A0A0M9A4D5</accession>
<dbReference type="OrthoDB" id="7643562at2759"/>
<evidence type="ECO:0000313" key="2">
    <source>
        <dbReference type="Proteomes" id="UP000053105"/>
    </source>
</evidence>
<dbReference type="EMBL" id="KQ435736">
    <property type="protein sequence ID" value="KOX76987.1"/>
    <property type="molecule type" value="Genomic_DNA"/>
</dbReference>
<evidence type="ECO:0000313" key="1">
    <source>
        <dbReference type="EMBL" id="KOX76987.1"/>
    </source>
</evidence>
<name>A0A0M9A4D5_9HYME</name>